<reference evidence="3 4" key="1">
    <citation type="submission" date="2019-09" db="EMBL/GenBank/DDBJ databases">
        <title>Bird 10,000 Genomes (B10K) Project - Family phase.</title>
        <authorList>
            <person name="Zhang G."/>
        </authorList>
    </citation>
    <scope>NUCLEOTIDE SEQUENCE [LARGE SCALE GENOMIC DNA]</scope>
    <source>
        <strain evidence="3">B10K-DU-001-57</strain>
        <tissue evidence="3">Muscle</tissue>
    </source>
</reference>
<name>A0A7K9V7S5_ANSSE</name>
<gene>
    <name evidence="3" type="primary">Reg4</name>
    <name evidence="3" type="ORF">ANSSEM_R06547</name>
</gene>
<dbReference type="AlphaFoldDB" id="A0A7K9V7S5"/>
<evidence type="ECO:0000313" key="4">
    <source>
        <dbReference type="Proteomes" id="UP000567872"/>
    </source>
</evidence>
<organism evidence="3 4">
    <name type="scientific">Anseranas semipalmata</name>
    <name type="common">Magpie goose</name>
    <name type="synonym">Anas semipalmata</name>
    <dbReference type="NCBI Taxonomy" id="8851"/>
    <lineage>
        <taxon>Eukaryota</taxon>
        <taxon>Metazoa</taxon>
        <taxon>Chordata</taxon>
        <taxon>Craniata</taxon>
        <taxon>Vertebrata</taxon>
        <taxon>Euteleostomi</taxon>
        <taxon>Archelosauria</taxon>
        <taxon>Archosauria</taxon>
        <taxon>Dinosauria</taxon>
        <taxon>Saurischia</taxon>
        <taxon>Theropoda</taxon>
        <taxon>Coelurosauria</taxon>
        <taxon>Aves</taxon>
        <taxon>Neognathae</taxon>
        <taxon>Galloanserae</taxon>
        <taxon>Anseriformes</taxon>
        <taxon>Anseranatidae</taxon>
        <taxon>Anseranas</taxon>
    </lineage>
</organism>
<sequence>PPAGSRYLLDCPVGWSYYKLSCFRYFRQLLSWQDAEVSPMGRTAGCPPAQGVPGAGAPALPRVSPQTHCQSSHSGAHLAWSQGWQWTNGDEYDDSSKLPGNGAQGGDCALLTQTSSFSTWSSSDCTRLHHFVCKFTP</sequence>
<dbReference type="OrthoDB" id="441660at2759"/>
<dbReference type="InterPro" id="IPR001304">
    <property type="entry name" value="C-type_lectin-like"/>
</dbReference>
<keyword evidence="4" id="KW-1185">Reference proteome</keyword>
<feature type="non-terminal residue" evidence="3">
    <location>
        <position position="1"/>
    </location>
</feature>
<accession>A0A7K9V7S5</accession>
<evidence type="ECO:0000256" key="1">
    <source>
        <dbReference type="ARBA" id="ARBA00023157"/>
    </source>
</evidence>
<dbReference type="InterPro" id="IPR016186">
    <property type="entry name" value="C-type_lectin-like/link_sf"/>
</dbReference>
<protein>
    <submittedName>
        <fullName evidence="3">REG4 protein</fullName>
    </submittedName>
</protein>
<dbReference type="InterPro" id="IPR016187">
    <property type="entry name" value="CTDL_fold"/>
</dbReference>
<keyword evidence="1" id="KW-1015">Disulfide bond</keyword>
<dbReference type="PROSITE" id="PS50041">
    <property type="entry name" value="C_TYPE_LECTIN_2"/>
    <property type="match status" value="1"/>
</dbReference>
<evidence type="ECO:0000259" key="2">
    <source>
        <dbReference type="PROSITE" id="PS50041"/>
    </source>
</evidence>
<comment type="caution">
    <text evidence="3">The sequence shown here is derived from an EMBL/GenBank/DDBJ whole genome shotgun (WGS) entry which is preliminary data.</text>
</comment>
<evidence type="ECO:0000313" key="3">
    <source>
        <dbReference type="EMBL" id="NXI69164.1"/>
    </source>
</evidence>
<dbReference type="Proteomes" id="UP000567872">
    <property type="component" value="Unassembled WGS sequence"/>
</dbReference>
<dbReference type="Pfam" id="PF00059">
    <property type="entry name" value="Lectin_C"/>
    <property type="match status" value="1"/>
</dbReference>
<feature type="non-terminal residue" evidence="3">
    <location>
        <position position="137"/>
    </location>
</feature>
<feature type="domain" description="C-type lectin" evidence="2">
    <location>
        <begin position="18"/>
        <end position="134"/>
    </location>
</feature>
<dbReference type="EMBL" id="VXAA01004384">
    <property type="protein sequence ID" value="NXI69164.1"/>
    <property type="molecule type" value="Genomic_DNA"/>
</dbReference>
<dbReference type="InterPro" id="IPR018378">
    <property type="entry name" value="C-type_lectin_CS"/>
</dbReference>
<dbReference type="SUPFAM" id="SSF56436">
    <property type="entry name" value="C-type lectin-like"/>
    <property type="match status" value="2"/>
</dbReference>
<proteinExistence type="predicted"/>
<dbReference type="PROSITE" id="PS00615">
    <property type="entry name" value="C_TYPE_LECTIN_1"/>
    <property type="match status" value="1"/>
</dbReference>
<dbReference type="Gene3D" id="3.10.100.10">
    <property type="entry name" value="Mannose-Binding Protein A, subunit A"/>
    <property type="match status" value="2"/>
</dbReference>